<sequence>MRNHQNGSVLLRLLAIIGIVGGVIAIFAMETARYGELRRLRDRTTVLEQDVKTAQSKADAALSAVIEPETLAQAQKSVYLIVVNGSARGTAFVIDRERGLLATAAHTAASLPLDDPAASVTILNRATRKGMRVTSVKLHAGFGAFRELVEDHQPIRGNSSIYSPQAVPLRDLAFDAGLITVDALDPETNENMLGPDLKIAAEDKLLALEAGAPIAVIGYPFDTLDDGFAPDSAISRVERGVIAAMTPPLDSVEENRDPVIANLIIHRLATAGGNSGSPVLNAIGEVVGIHTHGIVSPASNGDGAAQRAEVLYDLLDHDREESRLEKTFFPSWKRILGHWSRAENALPWSFYMEYARPGEEPAPLVRVLTAIDPLPFDRAIERLNFEPESESRVVDASDVKGATPTGENIENSITKSGSRFLIKSPGQYAEIWRTVDRSRDHVLFAFDYSLRSTRGFCPLSAYYRKKGETRLRIMKSRASFELYLPAEGHAVEDYQIVLRRNPKCDPLSDEFFVASVSWPTTTTSPAQTVAYAPISTSTATEGEPNGLLNHLRTSFQSLIKCRKPGSGQNEECQTPEYIELE</sequence>
<keyword evidence="2" id="KW-0645">Protease</keyword>
<organism evidence="2 3">
    <name type="scientific">Hyphococcus lacteus</name>
    <dbReference type="NCBI Taxonomy" id="3143536"/>
    <lineage>
        <taxon>Bacteria</taxon>
        <taxon>Pseudomonadati</taxon>
        <taxon>Pseudomonadota</taxon>
        <taxon>Alphaproteobacteria</taxon>
        <taxon>Parvularculales</taxon>
        <taxon>Parvularculaceae</taxon>
        <taxon>Hyphococcus</taxon>
    </lineage>
</organism>
<dbReference type="SUPFAM" id="SSF50494">
    <property type="entry name" value="Trypsin-like serine proteases"/>
    <property type="match status" value="1"/>
</dbReference>
<reference evidence="2 3" key="1">
    <citation type="submission" date="2024-05" db="EMBL/GenBank/DDBJ databases">
        <title>Three bacterial strains, DH-69, EH-24, and ECK-19 isolated from coastal sediments.</title>
        <authorList>
            <person name="Ye Y.-Q."/>
            <person name="Du Z.-J."/>
        </authorList>
    </citation>
    <scope>NUCLEOTIDE SEQUENCE [LARGE SCALE GENOMIC DNA]</scope>
    <source>
        <strain evidence="2 3">ECK-19</strain>
    </source>
</reference>
<comment type="caution">
    <text evidence="2">The sequence shown here is derived from an EMBL/GenBank/DDBJ whole genome shotgun (WGS) entry which is preliminary data.</text>
</comment>
<keyword evidence="1" id="KW-0472">Membrane</keyword>
<dbReference type="RefSeq" id="WP_369314430.1">
    <property type="nucleotide sequence ID" value="NZ_JBEHZE010000001.1"/>
</dbReference>
<evidence type="ECO:0000313" key="3">
    <source>
        <dbReference type="Proteomes" id="UP001560685"/>
    </source>
</evidence>
<dbReference type="GO" id="GO:0008233">
    <property type="term" value="F:peptidase activity"/>
    <property type="evidence" value="ECO:0007669"/>
    <property type="project" value="UniProtKB-KW"/>
</dbReference>
<proteinExistence type="predicted"/>
<feature type="transmembrane region" description="Helical" evidence="1">
    <location>
        <begin position="9"/>
        <end position="29"/>
    </location>
</feature>
<dbReference type="InterPro" id="IPR043504">
    <property type="entry name" value="Peptidase_S1_PA_chymotrypsin"/>
</dbReference>
<keyword evidence="1" id="KW-0812">Transmembrane</keyword>
<evidence type="ECO:0000256" key="1">
    <source>
        <dbReference type="SAM" id="Phobius"/>
    </source>
</evidence>
<accession>A0ABV3Z6J8</accession>
<dbReference type="GO" id="GO:0006508">
    <property type="term" value="P:proteolysis"/>
    <property type="evidence" value="ECO:0007669"/>
    <property type="project" value="UniProtKB-KW"/>
</dbReference>
<dbReference type="Gene3D" id="2.40.10.10">
    <property type="entry name" value="Trypsin-like serine proteases"/>
    <property type="match status" value="1"/>
</dbReference>
<protein>
    <submittedName>
        <fullName evidence="2">Serine protease</fullName>
    </submittedName>
</protein>
<keyword evidence="3" id="KW-1185">Reference proteome</keyword>
<dbReference type="InterPro" id="IPR009003">
    <property type="entry name" value="Peptidase_S1_PA"/>
</dbReference>
<dbReference type="Pfam" id="PF13365">
    <property type="entry name" value="Trypsin_2"/>
    <property type="match status" value="1"/>
</dbReference>
<keyword evidence="2" id="KW-0378">Hydrolase</keyword>
<dbReference type="EMBL" id="JBEHZE010000001">
    <property type="protein sequence ID" value="MEX6634446.1"/>
    <property type="molecule type" value="Genomic_DNA"/>
</dbReference>
<evidence type="ECO:0000313" key="2">
    <source>
        <dbReference type="EMBL" id="MEX6634446.1"/>
    </source>
</evidence>
<name>A0ABV3Z6J8_9PROT</name>
<keyword evidence="1" id="KW-1133">Transmembrane helix</keyword>
<dbReference type="Proteomes" id="UP001560685">
    <property type="component" value="Unassembled WGS sequence"/>
</dbReference>
<gene>
    <name evidence="2" type="ORF">ABFZ84_12895</name>
</gene>